<dbReference type="Gene3D" id="1.20.5.1030">
    <property type="entry name" value="Preprotein translocase secy subunit"/>
    <property type="match status" value="1"/>
</dbReference>
<keyword evidence="6 9" id="KW-1133">Transmembrane helix</keyword>
<comment type="function">
    <text evidence="9">Essential subunit of the Sec protein translocation channel SecYEG. Clamps together the 2 halves of SecY. May contact the channel plug during translocation.</text>
</comment>
<evidence type="ECO:0000313" key="10">
    <source>
        <dbReference type="EMBL" id="SDQ33066.1"/>
    </source>
</evidence>
<comment type="subcellular location">
    <subcellularLocation>
        <location evidence="9">Cell membrane</location>
        <topology evidence="9">Single-pass membrane protein</topology>
    </subcellularLocation>
    <subcellularLocation>
        <location evidence="1">Membrane</location>
    </subcellularLocation>
</comment>
<dbReference type="RefSeq" id="WP_035020903.1">
    <property type="nucleotide sequence ID" value="NZ_CP084916.1"/>
</dbReference>
<keyword evidence="11" id="KW-1185">Reference proteome</keyword>
<keyword evidence="7 9" id="KW-0811">Translocation</keyword>
<dbReference type="InterPro" id="IPR001901">
    <property type="entry name" value="Translocase_SecE/Sec61-g"/>
</dbReference>
<dbReference type="EMBL" id="FNJW01000008">
    <property type="protein sequence ID" value="SDQ33066.1"/>
    <property type="molecule type" value="Genomic_DNA"/>
</dbReference>
<proteinExistence type="inferred from homology"/>
<evidence type="ECO:0000256" key="7">
    <source>
        <dbReference type="ARBA" id="ARBA00023010"/>
    </source>
</evidence>
<keyword evidence="5 9" id="KW-0653">Protein transport</keyword>
<dbReference type="GO" id="GO:0005886">
    <property type="term" value="C:plasma membrane"/>
    <property type="evidence" value="ECO:0007669"/>
    <property type="project" value="UniProtKB-SubCell"/>
</dbReference>
<dbReference type="NCBIfam" id="TIGR00964">
    <property type="entry name" value="secE_bact"/>
    <property type="match status" value="1"/>
</dbReference>
<dbReference type="AlphaFoldDB" id="A0A1H1A1A9"/>
<dbReference type="PANTHER" id="PTHR33910">
    <property type="entry name" value="PROTEIN TRANSLOCASE SUBUNIT SECE"/>
    <property type="match status" value="1"/>
</dbReference>
<sequence>MKKIKNFFGGVRQEIKAVTWPTGKELRKYTLTVFVVCLLFVLFFAVVDFGIDALLDFVL</sequence>
<evidence type="ECO:0000256" key="2">
    <source>
        <dbReference type="ARBA" id="ARBA00022448"/>
    </source>
</evidence>
<reference evidence="11" key="1">
    <citation type="submission" date="2016-10" db="EMBL/GenBank/DDBJ databases">
        <authorList>
            <person name="Varghese N."/>
            <person name="Submissions S."/>
        </authorList>
    </citation>
    <scope>NUCLEOTIDE SEQUENCE [LARGE SCALE GENOMIC DNA]</scope>
    <source>
        <strain evidence="11">MPL-11</strain>
    </source>
</reference>
<evidence type="ECO:0000256" key="9">
    <source>
        <dbReference type="HAMAP-Rule" id="MF_00422"/>
    </source>
</evidence>
<evidence type="ECO:0000256" key="8">
    <source>
        <dbReference type="ARBA" id="ARBA00023136"/>
    </source>
</evidence>
<keyword evidence="8 9" id="KW-0472">Membrane</keyword>
<evidence type="ECO:0000256" key="3">
    <source>
        <dbReference type="ARBA" id="ARBA00022475"/>
    </source>
</evidence>
<dbReference type="InterPro" id="IPR005807">
    <property type="entry name" value="SecE_bac"/>
</dbReference>
<feature type="transmembrane region" description="Helical" evidence="9">
    <location>
        <begin position="29"/>
        <end position="51"/>
    </location>
</feature>
<organism evidence="10 11">
    <name type="scientific">Carnobacterium viridans</name>
    <dbReference type="NCBI Taxonomy" id="174587"/>
    <lineage>
        <taxon>Bacteria</taxon>
        <taxon>Bacillati</taxon>
        <taxon>Bacillota</taxon>
        <taxon>Bacilli</taxon>
        <taxon>Lactobacillales</taxon>
        <taxon>Carnobacteriaceae</taxon>
        <taxon>Carnobacterium</taxon>
    </lineage>
</organism>
<comment type="similarity">
    <text evidence="9">Belongs to the SecE/SEC61-gamma family.</text>
</comment>
<dbReference type="InterPro" id="IPR038379">
    <property type="entry name" value="SecE_sf"/>
</dbReference>
<gene>
    <name evidence="9" type="primary">secE</name>
    <name evidence="10" type="ORF">SAMN04487752_1823</name>
</gene>
<evidence type="ECO:0000256" key="4">
    <source>
        <dbReference type="ARBA" id="ARBA00022692"/>
    </source>
</evidence>
<dbReference type="Pfam" id="PF00584">
    <property type="entry name" value="SecE"/>
    <property type="match status" value="1"/>
</dbReference>
<evidence type="ECO:0000256" key="6">
    <source>
        <dbReference type="ARBA" id="ARBA00022989"/>
    </source>
</evidence>
<keyword evidence="4 9" id="KW-0812">Transmembrane</keyword>
<dbReference type="HAMAP" id="MF_00422">
    <property type="entry name" value="SecE"/>
    <property type="match status" value="1"/>
</dbReference>
<protein>
    <recommendedName>
        <fullName evidence="9">Protein translocase subunit SecE</fullName>
    </recommendedName>
</protein>
<evidence type="ECO:0000256" key="1">
    <source>
        <dbReference type="ARBA" id="ARBA00004370"/>
    </source>
</evidence>
<comment type="subunit">
    <text evidence="9">Component of the Sec protein translocase complex. Heterotrimer consisting of SecY, SecE and SecG subunits. The heterotrimers can form oligomers, although 1 heterotrimer is thought to be able to translocate proteins. Interacts with the ribosome. Interacts with SecDF, and other proteins may be involved. Interacts with SecA.</text>
</comment>
<accession>A0A1H1A1A9</accession>
<dbReference type="PANTHER" id="PTHR33910:SF1">
    <property type="entry name" value="PROTEIN TRANSLOCASE SUBUNIT SECE"/>
    <property type="match status" value="1"/>
</dbReference>
<name>A0A1H1A1A9_9LACT</name>
<evidence type="ECO:0000256" key="5">
    <source>
        <dbReference type="ARBA" id="ARBA00022927"/>
    </source>
</evidence>
<dbReference type="GO" id="GO:0043952">
    <property type="term" value="P:protein transport by the Sec complex"/>
    <property type="evidence" value="ECO:0007669"/>
    <property type="project" value="UniProtKB-UniRule"/>
</dbReference>
<dbReference type="Proteomes" id="UP000199481">
    <property type="component" value="Unassembled WGS sequence"/>
</dbReference>
<dbReference type="GO" id="GO:0065002">
    <property type="term" value="P:intracellular protein transmembrane transport"/>
    <property type="evidence" value="ECO:0007669"/>
    <property type="project" value="UniProtKB-UniRule"/>
</dbReference>
<dbReference type="GO" id="GO:0008320">
    <property type="term" value="F:protein transmembrane transporter activity"/>
    <property type="evidence" value="ECO:0007669"/>
    <property type="project" value="UniProtKB-UniRule"/>
</dbReference>
<keyword evidence="3 9" id="KW-1003">Cell membrane</keyword>
<keyword evidence="2 9" id="KW-0813">Transport</keyword>
<dbReference type="GO" id="GO:0009306">
    <property type="term" value="P:protein secretion"/>
    <property type="evidence" value="ECO:0007669"/>
    <property type="project" value="UniProtKB-UniRule"/>
</dbReference>
<dbReference type="GO" id="GO:0006605">
    <property type="term" value="P:protein targeting"/>
    <property type="evidence" value="ECO:0007669"/>
    <property type="project" value="UniProtKB-UniRule"/>
</dbReference>
<evidence type="ECO:0000313" key="11">
    <source>
        <dbReference type="Proteomes" id="UP000199481"/>
    </source>
</evidence>